<protein>
    <submittedName>
        <fullName evidence="2">Uncharacterized protein</fullName>
    </submittedName>
</protein>
<dbReference type="Proteomes" id="UP000247922">
    <property type="component" value="Unassembled WGS sequence"/>
</dbReference>
<comment type="caution">
    <text evidence="2">The sequence shown here is derived from an EMBL/GenBank/DDBJ whole genome shotgun (WGS) entry which is preliminary data.</text>
</comment>
<keyword evidence="1" id="KW-0812">Transmembrane</keyword>
<organism evidence="2 3">
    <name type="scientific">Streptohalobacillus salinus</name>
    <dbReference type="NCBI Taxonomy" id="621096"/>
    <lineage>
        <taxon>Bacteria</taxon>
        <taxon>Bacillati</taxon>
        <taxon>Bacillota</taxon>
        <taxon>Bacilli</taxon>
        <taxon>Bacillales</taxon>
        <taxon>Bacillaceae</taxon>
        <taxon>Streptohalobacillus</taxon>
    </lineage>
</organism>
<keyword evidence="1" id="KW-0472">Membrane</keyword>
<accession>A0A2V3WDU3</accession>
<name>A0A2V3WDU3_9BACI</name>
<dbReference type="AlphaFoldDB" id="A0A2V3WDU3"/>
<evidence type="ECO:0000313" key="3">
    <source>
        <dbReference type="Proteomes" id="UP000247922"/>
    </source>
</evidence>
<evidence type="ECO:0000313" key="2">
    <source>
        <dbReference type="EMBL" id="PXW91656.1"/>
    </source>
</evidence>
<gene>
    <name evidence="2" type="ORF">DES38_10488</name>
</gene>
<keyword evidence="1" id="KW-1133">Transmembrane helix</keyword>
<evidence type="ECO:0000256" key="1">
    <source>
        <dbReference type="SAM" id="Phobius"/>
    </source>
</evidence>
<feature type="transmembrane region" description="Helical" evidence="1">
    <location>
        <begin position="12"/>
        <end position="34"/>
    </location>
</feature>
<dbReference type="EMBL" id="QJJR01000004">
    <property type="protein sequence ID" value="PXW91656.1"/>
    <property type="molecule type" value="Genomic_DNA"/>
</dbReference>
<dbReference type="RefSeq" id="WP_110250958.1">
    <property type="nucleotide sequence ID" value="NZ_QJJR01000004.1"/>
</dbReference>
<proteinExistence type="predicted"/>
<sequence>MLSQKSADGFLLLEWLINLSLLSVILSATIPYLYQLKLEMHENRNELAMTQYVYSQLQEETGSGFPKEIEQLYLNTSVNIAYSQEQTFLKAVASYVNHSEKTIVIDVYYAP</sequence>
<reference evidence="2 3" key="1">
    <citation type="submission" date="2018-05" db="EMBL/GenBank/DDBJ databases">
        <title>Genomic Encyclopedia of Type Strains, Phase IV (KMG-IV): sequencing the most valuable type-strain genomes for metagenomic binning, comparative biology and taxonomic classification.</title>
        <authorList>
            <person name="Goeker M."/>
        </authorList>
    </citation>
    <scope>NUCLEOTIDE SEQUENCE [LARGE SCALE GENOMIC DNA]</scope>
    <source>
        <strain evidence="2 3">DSM 22440</strain>
    </source>
</reference>
<keyword evidence="3" id="KW-1185">Reference proteome</keyword>